<keyword evidence="1" id="KW-0812">Transmembrane</keyword>
<evidence type="ECO:0000313" key="3">
    <source>
        <dbReference type="Proteomes" id="UP000318186"/>
    </source>
</evidence>
<reference evidence="2 3" key="1">
    <citation type="submission" date="2019-06" db="EMBL/GenBank/DDBJ databases">
        <title>Sequencing the genomes of 1000 actinobacteria strains.</title>
        <authorList>
            <person name="Klenk H.-P."/>
        </authorList>
    </citation>
    <scope>NUCLEOTIDE SEQUENCE [LARGE SCALE GENOMIC DNA]</scope>
    <source>
        <strain evidence="2 3">DSM 42059</strain>
    </source>
</reference>
<dbReference type="RefSeq" id="WP_425281717.1">
    <property type="nucleotide sequence ID" value="NZ_VIWW01000003.1"/>
</dbReference>
<sequence length="124" mass="12573">MAVPPTAKPNRLGVLDGDLAGFPNGRRLTDDVIDISLQAVEGAARTGNLVPALAAGDKVDANDVPFGTRFPYLALPHSKSVNSAPSGGARQPAMTPSHAAAIGAAGVALLGVGGLRLRRRRATS</sequence>
<dbReference type="EMBL" id="VIWW01000003">
    <property type="protein sequence ID" value="TWF90746.1"/>
    <property type="molecule type" value="Genomic_DNA"/>
</dbReference>
<dbReference type="Proteomes" id="UP000318186">
    <property type="component" value="Unassembled WGS sequence"/>
</dbReference>
<dbReference type="InterPro" id="IPR025566">
    <property type="entry name" value="DUF4331"/>
</dbReference>
<evidence type="ECO:0000256" key="1">
    <source>
        <dbReference type="SAM" id="Phobius"/>
    </source>
</evidence>
<accession>A0A561TUF5</accession>
<evidence type="ECO:0000313" key="2">
    <source>
        <dbReference type="EMBL" id="TWF90746.1"/>
    </source>
</evidence>
<comment type="caution">
    <text evidence="2">The sequence shown here is derived from an EMBL/GenBank/DDBJ whole genome shotgun (WGS) entry which is preliminary data.</text>
</comment>
<name>A0A561TUF5_9ACTN</name>
<keyword evidence="1" id="KW-0472">Membrane</keyword>
<protein>
    <submittedName>
        <fullName evidence="2">Uncharacterized protein DUF4331</fullName>
    </submittedName>
</protein>
<dbReference type="Pfam" id="PF14224">
    <property type="entry name" value="DUF4331"/>
    <property type="match status" value="1"/>
</dbReference>
<proteinExistence type="predicted"/>
<feature type="transmembrane region" description="Helical" evidence="1">
    <location>
        <begin position="99"/>
        <end position="117"/>
    </location>
</feature>
<keyword evidence="1" id="KW-1133">Transmembrane helix</keyword>
<organism evidence="2 3">
    <name type="scientific">Streptomyces brevispora</name>
    <dbReference type="NCBI Taxonomy" id="887462"/>
    <lineage>
        <taxon>Bacteria</taxon>
        <taxon>Bacillati</taxon>
        <taxon>Actinomycetota</taxon>
        <taxon>Actinomycetes</taxon>
        <taxon>Kitasatosporales</taxon>
        <taxon>Streptomycetaceae</taxon>
        <taxon>Streptomyces</taxon>
    </lineage>
</organism>
<gene>
    <name evidence="2" type="ORF">FHX80_13162</name>
</gene>
<dbReference type="AlphaFoldDB" id="A0A561TUF5"/>